<accession>A0A060RHJ3</accession>
<evidence type="ECO:0000313" key="1">
    <source>
        <dbReference type="EMBL" id="CDO18331.1"/>
    </source>
</evidence>
<reference evidence="1 2" key="2">
    <citation type="submission" date="2014-05" db="EMBL/GenBank/DDBJ databases">
        <title>Genome sequence of Streptococcus gallolyticus.</title>
        <authorList>
            <person name="Del Campo R."/>
        </authorList>
    </citation>
    <scope>NUCLEOTIDE SEQUENCE [LARGE SCALE GENOMIC DNA]</scope>
    <source>
        <strain evidence="1 2">LMG17956</strain>
    </source>
</reference>
<organism evidence="1 2">
    <name type="scientific">Streptococcus gallolyticus</name>
    <dbReference type="NCBI Taxonomy" id="315405"/>
    <lineage>
        <taxon>Bacteria</taxon>
        <taxon>Bacillati</taxon>
        <taxon>Bacillota</taxon>
        <taxon>Bacilli</taxon>
        <taxon>Lactobacillales</taxon>
        <taxon>Streptococcaceae</taxon>
        <taxon>Streptococcus</taxon>
    </lineage>
</organism>
<name>A0A060RHJ3_9STRE</name>
<comment type="caution">
    <text evidence="1">The sequence shown here is derived from an EMBL/GenBank/DDBJ whole genome shotgun (WGS) entry which is preliminary data.</text>
</comment>
<gene>
    <name evidence="1" type="ORF">BN963_SGAL_01529</name>
</gene>
<dbReference type="AlphaFoldDB" id="A0A060RHJ3"/>
<dbReference type="EMBL" id="CCBC010000180">
    <property type="protein sequence ID" value="CDO18331.1"/>
    <property type="molecule type" value="Genomic_DNA"/>
</dbReference>
<dbReference type="PROSITE" id="PS51257">
    <property type="entry name" value="PROKAR_LIPOPROTEIN"/>
    <property type="match status" value="1"/>
</dbReference>
<dbReference type="Proteomes" id="UP000027584">
    <property type="component" value="Unassembled WGS sequence"/>
</dbReference>
<proteinExistence type="predicted"/>
<sequence length="161" mass="18370">MGEYYEKIAIFVLSVVSLFLVVGCSNSASGGFSSLPDHLGNHKAVANLTGAVSDNYLTGSVDLENEDDHETKEKQRYYWLDHVNDAYSKYLSEAQEKIENPVENQEEVDMDDVAKQYANLYKYYTTAEEYLDDSDRKTELLNDYYKTLVGLKKLYDDNADN</sequence>
<protein>
    <submittedName>
        <fullName evidence="1">Hypothetical secreted protein</fullName>
    </submittedName>
</protein>
<reference evidence="1 2" key="1">
    <citation type="submission" date="2014-02" db="EMBL/GenBank/DDBJ databases">
        <authorList>
            <person name="Manrique M."/>
        </authorList>
    </citation>
    <scope>NUCLEOTIDE SEQUENCE [LARGE SCALE GENOMIC DNA]</scope>
    <source>
        <strain evidence="1 2">LMG17956</strain>
    </source>
</reference>
<evidence type="ECO:0000313" key="2">
    <source>
        <dbReference type="Proteomes" id="UP000027584"/>
    </source>
</evidence>